<accession>A0A2B4S516</accession>
<keyword evidence="6" id="KW-1185">Reference proteome</keyword>
<comment type="subcellular location">
    <subcellularLocation>
        <location evidence="1">Secreted</location>
    </subcellularLocation>
</comment>
<evidence type="ECO:0000256" key="2">
    <source>
        <dbReference type="ARBA" id="ARBA00022525"/>
    </source>
</evidence>
<sequence>MEIVKNNEPVHFSHPGFPSVKSLFKHLSERRQVLGSKRRHFSPDKMFRYLSSFCLQLVLLLGHVHCNSSVSRRFERGLHSSYGRHSHKLSVKDLALELAKKHLLKMILNEQHDLDKAKESVYILEKDRCTNLKSVGQPVTHNTRYRYYGNWMKDPLGIMGAETIFTMENYYGRVIQAFENMEKFKAGVVHKSYNLPYYFDGTGAVVYGPYLYYNRANSPYIIKYNLHTQRLEAQISVSGFNTRKNYYGWGGYSGMDLAVDEHGLWGLWGSTGNSRRLYASKIDVVINTVTQTWSLRTERMTSMGNAFVACGVIYCIDSYSGRTTINFAYDTKTSKQWNPNIQFINQYGHNSMVDYNPRERVLYAWDYRRLVTYPLTFEEK</sequence>
<name>A0A2B4S516_STYPI</name>
<protein>
    <submittedName>
        <fullName evidence="5">Noelin</fullName>
    </submittedName>
</protein>
<dbReference type="Proteomes" id="UP000225706">
    <property type="component" value="Unassembled WGS sequence"/>
</dbReference>
<dbReference type="PANTHER" id="PTHR23192:SF87">
    <property type="entry name" value="AMASSIN-3"/>
    <property type="match status" value="1"/>
</dbReference>
<dbReference type="Pfam" id="PF02191">
    <property type="entry name" value="OLF"/>
    <property type="match status" value="1"/>
</dbReference>
<dbReference type="InterPro" id="IPR050605">
    <property type="entry name" value="Olfactomedin-like_domain"/>
</dbReference>
<evidence type="ECO:0000313" key="6">
    <source>
        <dbReference type="Proteomes" id="UP000225706"/>
    </source>
</evidence>
<dbReference type="GO" id="GO:0005615">
    <property type="term" value="C:extracellular space"/>
    <property type="evidence" value="ECO:0007669"/>
    <property type="project" value="TreeGrafter"/>
</dbReference>
<evidence type="ECO:0000313" key="5">
    <source>
        <dbReference type="EMBL" id="PFX24139.1"/>
    </source>
</evidence>
<feature type="domain" description="Olfactomedin-like" evidence="4">
    <location>
        <begin position="128"/>
        <end position="379"/>
    </location>
</feature>
<evidence type="ECO:0000256" key="1">
    <source>
        <dbReference type="ARBA" id="ARBA00004613"/>
    </source>
</evidence>
<proteinExistence type="predicted"/>
<dbReference type="EMBL" id="LSMT01000185">
    <property type="protein sequence ID" value="PFX24139.1"/>
    <property type="molecule type" value="Genomic_DNA"/>
</dbReference>
<dbReference type="OrthoDB" id="5977920at2759"/>
<dbReference type="PANTHER" id="PTHR23192">
    <property type="entry name" value="OLFACTOMEDIN-RELATED"/>
    <property type="match status" value="1"/>
</dbReference>
<dbReference type="SMART" id="SM00284">
    <property type="entry name" value="OLF"/>
    <property type="match status" value="1"/>
</dbReference>
<keyword evidence="2" id="KW-0964">Secreted</keyword>
<evidence type="ECO:0000259" key="4">
    <source>
        <dbReference type="PROSITE" id="PS51132"/>
    </source>
</evidence>
<gene>
    <name evidence="5" type="primary">Olfm1</name>
    <name evidence="5" type="ORF">AWC38_SpisGene11265</name>
</gene>
<dbReference type="AlphaFoldDB" id="A0A2B4S516"/>
<comment type="caution">
    <text evidence="5">The sequence shown here is derived from an EMBL/GenBank/DDBJ whole genome shotgun (WGS) entry which is preliminary data.</text>
</comment>
<dbReference type="PROSITE" id="PS51132">
    <property type="entry name" value="OLF"/>
    <property type="match status" value="1"/>
</dbReference>
<dbReference type="GO" id="GO:0007165">
    <property type="term" value="P:signal transduction"/>
    <property type="evidence" value="ECO:0007669"/>
    <property type="project" value="TreeGrafter"/>
</dbReference>
<dbReference type="InterPro" id="IPR003112">
    <property type="entry name" value="Olfac-like_dom"/>
</dbReference>
<reference evidence="6" key="1">
    <citation type="journal article" date="2017" name="bioRxiv">
        <title>Comparative analysis of the genomes of Stylophora pistillata and Acropora digitifera provides evidence for extensive differences between species of corals.</title>
        <authorList>
            <person name="Voolstra C.R."/>
            <person name="Li Y."/>
            <person name="Liew Y.J."/>
            <person name="Baumgarten S."/>
            <person name="Zoccola D."/>
            <person name="Flot J.-F."/>
            <person name="Tambutte S."/>
            <person name="Allemand D."/>
            <person name="Aranda M."/>
        </authorList>
    </citation>
    <scope>NUCLEOTIDE SEQUENCE [LARGE SCALE GENOMIC DNA]</scope>
</reference>
<evidence type="ECO:0000256" key="3">
    <source>
        <dbReference type="PROSITE-ProRule" id="PRU00446"/>
    </source>
</evidence>
<organism evidence="5 6">
    <name type="scientific">Stylophora pistillata</name>
    <name type="common">Smooth cauliflower coral</name>
    <dbReference type="NCBI Taxonomy" id="50429"/>
    <lineage>
        <taxon>Eukaryota</taxon>
        <taxon>Metazoa</taxon>
        <taxon>Cnidaria</taxon>
        <taxon>Anthozoa</taxon>
        <taxon>Hexacorallia</taxon>
        <taxon>Scleractinia</taxon>
        <taxon>Astrocoeniina</taxon>
        <taxon>Pocilloporidae</taxon>
        <taxon>Stylophora</taxon>
    </lineage>
</organism>
<comment type="caution">
    <text evidence="3">Lacks conserved residue(s) required for the propagation of feature annotation.</text>
</comment>